<dbReference type="Gene3D" id="3.20.20.80">
    <property type="entry name" value="Glycosidases"/>
    <property type="match status" value="1"/>
</dbReference>
<keyword evidence="2" id="KW-0378">Hydrolase</keyword>
<dbReference type="SUPFAM" id="SSF51445">
    <property type="entry name" value="(Trans)glycosidases"/>
    <property type="match status" value="1"/>
</dbReference>
<gene>
    <name evidence="2" type="ORF">BBD42_07205</name>
</gene>
<evidence type="ECO:0000313" key="2">
    <source>
        <dbReference type="EMBL" id="ANY66278.1"/>
    </source>
</evidence>
<organism evidence="2">
    <name type="scientific">Paenibacillus sp. BIHB 4019</name>
    <dbReference type="NCBI Taxonomy" id="1870819"/>
    <lineage>
        <taxon>Bacteria</taxon>
        <taxon>Bacillati</taxon>
        <taxon>Bacillota</taxon>
        <taxon>Bacilli</taxon>
        <taxon>Bacillales</taxon>
        <taxon>Paenibacillaceae</taxon>
        <taxon>Paenibacillus</taxon>
    </lineage>
</organism>
<proteinExistence type="predicted"/>
<name>A0A1B2DEY7_9BACL</name>
<dbReference type="RefSeq" id="WP_237163404.1">
    <property type="nucleotide sequence ID" value="NZ_CP016808.1"/>
</dbReference>
<dbReference type="AlphaFoldDB" id="A0A1B2DEY7"/>
<protein>
    <submittedName>
        <fullName evidence="2">Glycoside hydrolase</fullName>
    </submittedName>
</protein>
<accession>A0A1B2DEY7</accession>
<dbReference type="GO" id="GO:0016787">
    <property type="term" value="F:hydrolase activity"/>
    <property type="evidence" value="ECO:0007669"/>
    <property type="project" value="UniProtKB-KW"/>
</dbReference>
<sequence length="1091" mass="121597">MKILVFYDEAFPYEGARPSQEARKKLSVWAEVADAHTLSDRLAEDNWEALIHLHGPYFPKSAWSGVKAHLDRGGGLLHAGGAPFRRPVVKEGDGWRVEREQTAYHQLMNIHDALPASVQKVVRAAASAEFPLLLGREALFGIEPTWGLTLHATKSSDIPAEMGSGGPMDAFIYPLLVGVDHDGRERAAPVVLLENMKGSFAGGRWILINQTLGQPFWEGAGAADTAETADTAGIAGAELLKELAAYVGRGVTELWLKPNYAAYEPGEQPILTLQLQSLSRTCLMEQNWTFKLKVEREGQTSVWESTLQAETGPRRRDLQLLRIPVPVPAVAGLHSITCEVRSDAGEVRLMKQAYWGMDRELLGSGELLACGRDYFFRGGRPLPIVGMTYMASDVSRKFLHLPNVSRWERDMAEMRRAGVNLIRTGIWTGYRNMMFADGHVVEDVLRAIDAFLLTAKRHELEVTFTFFSFAPEAWEGVNPYLDPRAVEAQKRFIASIVSRHQDTAHVHWDLINEPSLFDPARVFEGPRSLADRYERAAFSEWLEERHGGDLVRLQERWNMTPGELPSFEAAMPPDPGDTHFDSVLLPKKWGPWLDYSLFTMDMHNRWALELTSTIRSSNPRQLVTVGQDEALGGQRPSPFFYGSVVDYTTVHSWWLMDQLVWDGIFAKTLDKPNLAQETGIMHIQRPDGMAKRSEEELHRILERKYAYAFSTGGAGAVQWIWNINPFMNNANESNIGALRADGTQKPETDVTYDFGRFMQDIGGLFVGRVLEDVAVVYPYSNDFSSRKLAFEATSQAVRVLTFGMNIHPRGVGEYQLEELVRQPAKLIIVPSAHNFSDEAFEQLVSLAKKGSTVLWTGPLRLDAYWGTANERLRAEIGETVPGNVRREETLLLGGKRQSVSFGGRKIGQLAIDRPVSQSGSSSSTSSNSSSANSASNASNNSNANNADNASNNSNTRNANHAGQGLVSMALGAGSFIWCPLPLELNDRWEPLQALYEEALRASGTEMELEWLSGGDAPGVYGRKLQFDEGNLYIFVSEYSSDMELEIRDPLTGAQYAFVLEKERTVMFAADHEGQLMSVYRPEQVSIRAFKR</sequence>
<feature type="region of interest" description="Disordered" evidence="1">
    <location>
        <begin position="912"/>
        <end position="958"/>
    </location>
</feature>
<dbReference type="EMBL" id="CP016808">
    <property type="protein sequence ID" value="ANY66278.1"/>
    <property type="molecule type" value="Genomic_DNA"/>
</dbReference>
<feature type="compositionally biased region" description="Low complexity" evidence="1">
    <location>
        <begin position="920"/>
        <end position="958"/>
    </location>
</feature>
<evidence type="ECO:0000256" key="1">
    <source>
        <dbReference type="SAM" id="MobiDB-lite"/>
    </source>
</evidence>
<reference evidence="2" key="1">
    <citation type="submission" date="2016-08" db="EMBL/GenBank/DDBJ databases">
        <title>Complete Genome Seqeunce of Paenibacillus sp. BIHB 4019 from tea rhizoplane.</title>
        <authorList>
            <person name="Thakur R."/>
            <person name="Swarnkar M.K."/>
            <person name="Gulati A."/>
        </authorList>
    </citation>
    <scope>NUCLEOTIDE SEQUENCE [LARGE SCALE GENOMIC DNA]</scope>
    <source>
        <strain evidence="2">BIHB4019</strain>
    </source>
</reference>
<dbReference type="InterPro" id="IPR017853">
    <property type="entry name" value="GH"/>
</dbReference>